<reference evidence="6" key="1">
    <citation type="submission" date="2022-11" db="EMBL/GenBank/DDBJ databases">
        <authorList>
            <person name="Scott C."/>
            <person name="Bruce N."/>
        </authorList>
    </citation>
    <scope>NUCLEOTIDE SEQUENCE</scope>
</reference>
<evidence type="ECO:0008006" key="8">
    <source>
        <dbReference type="Google" id="ProtNLM"/>
    </source>
</evidence>
<dbReference type="GO" id="GO:0016121">
    <property type="term" value="P:carotene catabolic process"/>
    <property type="evidence" value="ECO:0007669"/>
    <property type="project" value="TreeGrafter"/>
</dbReference>
<evidence type="ECO:0000256" key="4">
    <source>
        <dbReference type="ARBA" id="ARBA00023004"/>
    </source>
</evidence>
<evidence type="ECO:0000256" key="2">
    <source>
        <dbReference type="ARBA" id="ARBA00022723"/>
    </source>
</evidence>
<feature type="binding site" evidence="5">
    <location>
        <position position="189"/>
    </location>
    <ligand>
        <name>Fe cation</name>
        <dbReference type="ChEBI" id="CHEBI:24875"/>
        <note>catalytic</note>
    </ligand>
</feature>
<dbReference type="GO" id="GO:0010436">
    <property type="term" value="F:carotenoid dioxygenase activity"/>
    <property type="evidence" value="ECO:0007669"/>
    <property type="project" value="TreeGrafter"/>
</dbReference>
<evidence type="ECO:0000313" key="6">
    <source>
        <dbReference type="EMBL" id="CAI4213575.1"/>
    </source>
</evidence>
<dbReference type="InterPro" id="IPR004294">
    <property type="entry name" value="Carotenoid_Oase"/>
</dbReference>
<feature type="binding site" evidence="5">
    <location>
        <position position="502"/>
    </location>
    <ligand>
        <name>Fe cation</name>
        <dbReference type="ChEBI" id="CHEBI:24875"/>
        <note>catalytic</note>
    </ligand>
</feature>
<keyword evidence="3" id="KW-0560">Oxidoreductase</keyword>
<dbReference type="Pfam" id="PF03055">
    <property type="entry name" value="RPE65"/>
    <property type="match status" value="1"/>
</dbReference>
<dbReference type="AlphaFoldDB" id="A0A9P1H193"/>
<comment type="cofactor">
    <cofactor evidence="5">
        <name>Fe(2+)</name>
        <dbReference type="ChEBI" id="CHEBI:29033"/>
    </cofactor>
    <text evidence="5">Binds 1 Fe(2+) ion per subunit.</text>
</comment>
<dbReference type="OrthoDB" id="1069523at2759"/>
<comment type="caution">
    <text evidence="6">The sequence shown here is derived from an EMBL/GenBank/DDBJ whole genome shotgun (WGS) entry which is preliminary data.</text>
</comment>
<dbReference type="EMBL" id="CALLCH030000008">
    <property type="protein sequence ID" value="CAI4213575.1"/>
    <property type="molecule type" value="Genomic_DNA"/>
</dbReference>
<evidence type="ECO:0000256" key="1">
    <source>
        <dbReference type="ARBA" id="ARBA00006787"/>
    </source>
</evidence>
<dbReference type="PANTHER" id="PTHR10543">
    <property type="entry name" value="BETA-CAROTENE DIOXYGENASE"/>
    <property type="match status" value="1"/>
</dbReference>
<keyword evidence="4 5" id="KW-0408">Iron</keyword>
<evidence type="ECO:0000256" key="5">
    <source>
        <dbReference type="PIRSR" id="PIRSR604294-1"/>
    </source>
</evidence>
<organism evidence="6 7">
    <name type="scientific">Parascedosporium putredinis</name>
    <dbReference type="NCBI Taxonomy" id="1442378"/>
    <lineage>
        <taxon>Eukaryota</taxon>
        <taxon>Fungi</taxon>
        <taxon>Dikarya</taxon>
        <taxon>Ascomycota</taxon>
        <taxon>Pezizomycotina</taxon>
        <taxon>Sordariomycetes</taxon>
        <taxon>Hypocreomycetidae</taxon>
        <taxon>Microascales</taxon>
        <taxon>Microascaceae</taxon>
        <taxon>Parascedosporium</taxon>
    </lineage>
</organism>
<keyword evidence="7" id="KW-1185">Reference proteome</keyword>
<proteinExistence type="inferred from homology"/>
<protein>
    <recommendedName>
        <fullName evidence="8">Carotenoid oxygenase</fullName>
    </recommendedName>
</protein>
<sequence length="549" mass="62281">MSSNLNAGVTAPAYVDGRRATKETRFPDTPPFQRAFAPSRYEATIEEVETVGEIPDAINGIYFSMQVDHHMPPMFEEDILFNGDGCVSSFRIANGHVDWKRRYVRTDRFKAESQARQALFGRYRNPYTDDESVRGVIRTAANTNIVFWRGVMLALKEDGPPFALHPTTLETLGRYDFEGQVLAPVFSAHPKFDPATGEMLSFGYQAGGDGNCASRELVYYSINADGVKNHEAWFEMPYAGYIHDFSFTDDWIIFPLTPLKADLERIKKGGNYYAWDPEDCGYFGIAPRSKPSREDIVWVPTKNCFQGHIAGSYQTDNNRLVLDLSMANDNVFWWFPPDGQAAQRKPTTSPMSRYIFDLAKLSSTKVIEPSETVHEIVEFARIDDRFLGKPYRYFWAVSADPSKPYDMERCGPPITGVWNTLIGYDWESGAEQSWYVGATSTLEEPCFIPASPNAREGDGYLVVVIDRLDEMRQDLAIFKAQEVSVGPIGLIRLPLRPRRGFHGNFVEWKDIDDYMRRGGRVATWDLRRRRRGLCLGNLNSSGVKNELEG</sequence>
<gene>
    <name evidence="6" type="ORF">PPNO1_LOCUS3321</name>
</gene>
<feature type="binding site" evidence="5">
    <location>
        <position position="308"/>
    </location>
    <ligand>
        <name>Fe cation</name>
        <dbReference type="ChEBI" id="CHEBI:24875"/>
        <note>catalytic</note>
    </ligand>
</feature>
<keyword evidence="2 5" id="KW-0479">Metal-binding</keyword>
<name>A0A9P1H193_9PEZI</name>
<dbReference type="PANTHER" id="PTHR10543:SF89">
    <property type="entry name" value="CAROTENOID 9,10(9',10')-CLEAVAGE DIOXYGENASE 1"/>
    <property type="match status" value="1"/>
</dbReference>
<comment type="similarity">
    <text evidence="1">Belongs to the carotenoid oxygenase family.</text>
</comment>
<dbReference type="GO" id="GO:0046872">
    <property type="term" value="F:metal ion binding"/>
    <property type="evidence" value="ECO:0007669"/>
    <property type="project" value="UniProtKB-KW"/>
</dbReference>
<accession>A0A9P1H193</accession>
<feature type="binding site" evidence="5">
    <location>
        <position position="243"/>
    </location>
    <ligand>
        <name>Fe cation</name>
        <dbReference type="ChEBI" id="CHEBI:24875"/>
        <note>catalytic</note>
    </ligand>
</feature>
<evidence type="ECO:0000313" key="7">
    <source>
        <dbReference type="Proteomes" id="UP000838763"/>
    </source>
</evidence>
<evidence type="ECO:0000256" key="3">
    <source>
        <dbReference type="ARBA" id="ARBA00023002"/>
    </source>
</evidence>
<dbReference type="Proteomes" id="UP000838763">
    <property type="component" value="Unassembled WGS sequence"/>
</dbReference>